<organism evidence="1">
    <name type="scientific">viral metagenome</name>
    <dbReference type="NCBI Taxonomy" id="1070528"/>
    <lineage>
        <taxon>unclassified sequences</taxon>
        <taxon>metagenomes</taxon>
        <taxon>organismal metagenomes</taxon>
    </lineage>
</organism>
<dbReference type="AlphaFoldDB" id="A0A6H1ZB85"/>
<proteinExistence type="predicted"/>
<name>A0A6H1ZB85_9ZZZZ</name>
<evidence type="ECO:0000313" key="2">
    <source>
        <dbReference type="EMBL" id="QJH94885.1"/>
    </source>
</evidence>
<reference evidence="1" key="1">
    <citation type="submission" date="2020-03" db="EMBL/GenBank/DDBJ databases">
        <title>The deep terrestrial virosphere.</title>
        <authorList>
            <person name="Holmfeldt K."/>
            <person name="Nilsson E."/>
            <person name="Simone D."/>
            <person name="Lopez-Fernandez M."/>
            <person name="Wu X."/>
            <person name="de Brujin I."/>
            <person name="Lundin D."/>
            <person name="Andersson A."/>
            <person name="Bertilsson S."/>
            <person name="Dopson M."/>
        </authorList>
    </citation>
    <scope>NUCLEOTIDE SEQUENCE</scope>
    <source>
        <strain evidence="1">TM448A00147</strain>
        <strain evidence="2">TM448B00305</strain>
    </source>
</reference>
<sequence length="100" mass="10884">MTIYPTIANCNYESTDCPRGQLVHQARVAEDAGLVDDAAITAALSDLEETLDAEMTDSGEPCRGVVSSEHIDAAEAAVAAAWTDDLRAAVERRREERYRD</sequence>
<accession>A0A6H1ZB85</accession>
<protein>
    <submittedName>
        <fullName evidence="1">Uncharacterized protein</fullName>
    </submittedName>
</protein>
<gene>
    <name evidence="1" type="ORF">TM448A00147_0057</name>
    <name evidence="2" type="ORF">TM448B00305_0006</name>
</gene>
<dbReference type="EMBL" id="MT144608">
    <property type="protein sequence ID" value="QJH94885.1"/>
    <property type="molecule type" value="Genomic_DNA"/>
</dbReference>
<evidence type="ECO:0000313" key="1">
    <source>
        <dbReference type="EMBL" id="QJA44798.1"/>
    </source>
</evidence>
<dbReference type="EMBL" id="MT143980">
    <property type="protein sequence ID" value="QJA44798.1"/>
    <property type="molecule type" value="Genomic_DNA"/>
</dbReference>